<evidence type="ECO:0000256" key="3">
    <source>
        <dbReference type="ARBA" id="ARBA00022801"/>
    </source>
</evidence>
<dbReference type="PROSITE" id="PS50106">
    <property type="entry name" value="PDZ"/>
    <property type="match status" value="1"/>
</dbReference>
<dbReference type="Gene3D" id="2.30.42.10">
    <property type="match status" value="1"/>
</dbReference>
<dbReference type="CDD" id="cd06779">
    <property type="entry name" value="cpPDZ_Deg_HtrA-like"/>
    <property type="match status" value="1"/>
</dbReference>
<keyword evidence="4" id="KW-0720">Serine protease</keyword>
<evidence type="ECO:0000313" key="8">
    <source>
        <dbReference type="EMBL" id="TLS51522.1"/>
    </source>
</evidence>
<organism evidence="8 9">
    <name type="scientific">Paenibacillus antri</name>
    <dbReference type="NCBI Taxonomy" id="2582848"/>
    <lineage>
        <taxon>Bacteria</taxon>
        <taxon>Bacillati</taxon>
        <taxon>Bacillota</taxon>
        <taxon>Bacilli</taxon>
        <taxon>Bacillales</taxon>
        <taxon>Paenibacillaceae</taxon>
        <taxon>Paenibacillus</taxon>
    </lineage>
</organism>
<protein>
    <submittedName>
        <fullName evidence="8">PDZ domain-containing protein</fullName>
    </submittedName>
</protein>
<comment type="similarity">
    <text evidence="1">Belongs to the peptidase S1C family.</text>
</comment>
<dbReference type="PRINTS" id="PR00834">
    <property type="entry name" value="PROTEASES2C"/>
</dbReference>
<keyword evidence="2" id="KW-0645">Protease</keyword>
<dbReference type="EMBL" id="VCIW01000009">
    <property type="protein sequence ID" value="TLS51522.1"/>
    <property type="molecule type" value="Genomic_DNA"/>
</dbReference>
<keyword evidence="6" id="KW-0472">Membrane</keyword>
<dbReference type="AlphaFoldDB" id="A0A5R9G580"/>
<feature type="compositionally biased region" description="Basic and acidic residues" evidence="5">
    <location>
        <begin position="1"/>
        <end position="13"/>
    </location>
</feature>
<dbReference type="PANTHER" id="PTHR22939:SF129">
    <property type="entry name" value="SERINE PROTEASE HTRA2, MITOCHONDRIAL"/>
    <property type="match status" value="1"/>
</dbReference>
<sequence>MDDHNKKDREYHHFTYGRVPSEREREEARREAASEAAVEAEVTPPRELRTYPMVQTSPKPQPAWSYTGAEARPPKRSSFKSVVAAFLAGAVVVGSLMFASDKMNLFSGSDVLATGAASGGVGTATNAAGNGSSGAIETAAIDVVRPNTIAELVDVASPAVVKIVTYANQRASSGSSIFDQFFGVPEQRRPSAGTGNLVQVGSGSGFFFDKEGYILTNEHVINGAEKVEVVVEGTKEPYVAEVLGTAYDLDLAVLKIEGAADFPTLPLGSSDSIDVGDWVVAIGNPYEFDHTVTVGVLSAKERAIDIPDTEGTRKYQALLQTDASINPGNSGGPLLNLNGEVIGINTAVNAQAQGIGFAIPTTTINEVLESLKANKAIPRPYIGVMMGDVPEEYIDDLGLEDKDGAFISEVILGSPAYKAGLQQYDVVVGIDGQEIKGAADLQTIVGKKKPGDQMSLDVIRNGKSVKVTVTVGDRNDAAQQ</sequence>
<keyword evidence="9" id="KW-1185">Reference proteome</keyword>
<accession>A0A5R9G580</accession>
<dbReference type="InterPro" id="IPR043504">
    <property type="entry name" value="Peptidase_S1_PA_chymotrypsin"/>
</dbReference>
<gene>
    <name evidence="8" type="ORF">FE782_15560</name>
</gene>
<name>A0A5R9G580_9BACL</name>
<dbReference type="InterPro" id="IPR036034">
    <property type="entry name" value="PDZ_sf"/>
</dbReference>
<dbReference type="Gene3D" id="2.40.10.10">
    <property type="entry name" value="Trypsin-like serine proteases"/>
    <property type="match status" value="2"/>
</dbReference>
<dbReference type="Proteomes" id="UP000309676">
    <property type="component" value="Unassembled WGS sequence"/>
</dbReference>
<dbReference type="GO" id="GO:0004252">
    <property type="term" value="F:serine-type endopeptidase activity"/>
    <property type="evidence" value="ECO:0007669"/>
    <property type="project" value="InterPro"/>
</dbReference>
<dbReference type="RefSeq" id="WP_138195134.1">
    <property type="nucleotide sequence ID" value="NZ_VCIW01000009.1"/>
</dbReference>
<dbReference type="Pfam" id="PF13180">
    <property type="entry name" value="PDZ_2"/>
    <property type="match status" value="1"/>
</dbReference>
<dbReference type="SUPFAM" id="SSF50494">
    <property type="entry name" value="Trypsin-like serine proteases"/>
    <property type="match status" value="1"/>
</dbReference>
<dbReference type="InterPro" id="IPR001478">
    <property type="entry name" value="PDZ"/>
</dbReference>
<dbReference type="SMART" id="SM00228">
    <property type="entry name" value="PDZ"/>
    <property type="match status" value="1"/>
</dbReference>
<proteinExistence type="inferred from homology"/>
<reference evidence="8 9" key="1">
    <citation type="submission" date="2019-05" db="EMBL/GenBank/DDBJ databases">
        <authorList>
            <person name="Narsing Rao M.P."/>
            <person name="Li W.J."/>
        </authorList>
    </citation>
    <scope>NUCLEOTIDE SEQUENCE [LARGE SCALE GENOMIC DNA]</scope>
    <source>
        <strain evidence="8 9">SYSU_K30003</strain>
    </source>
</reference>
<comment type="caution">
    <text evidence="8">The sequence shown here is derived from an EMBL/GenBank/DDBJ whole genome shotgun (WGS) entry which is preliminary data.</text>
</comment>
<feature type="compositionally biased region" description="Basic and acidic residues" evidence="5">
    <location>
        <begin position="20"/>
        <end position="33"/>
    </location>
</feature>
<dbReference type="OrthoDB" id="9758917at2"/>
<evidence type="ECO:0000256" key="1">
    <source>
        <dbReference type="ARBA" id="ARBA00010541"/>
    </source>
</evidence>
<evidence type="ECO:0000256" key="5">
    <source>
        <dbReference type="SAM" id="MobiDB-lite"/>
    </source>
</evidence>
<feature type="domain" description="PDZ" evidence="7">
    <location>
        <begin position="383"/>
        <end position="462"/>
    </location>
</feature>
<dbReference type="Pfam" id="PF13365">
    <property type="entry name" value="Trypsin_2"/>
    <property type="match status" value="1"/>
</dbReference>
<feature type="region of interest" description="Disordered" evidence="5">
    <location>
        <begin position="1"/>
        <end position="69"/>
    </location>
</feature>
<evidence type="ECO:0000256" key="4">
    <source>
        <dbReference type="ARBA" id="ARBA00022825"/>
    </source>
</evidence>
<dbReference type="InterPro" id="IPR009003">
    <property type="entry name" value="Peptidase_S1_PA"/>
</dbReference>
<dbReference type="PANTHER" id="PTHR22939">
    <property type="entry name" value="SERINE PROTEASE FAMILY S1C HTRA-RELATED"/>
    <property type="match status" value="1"/>
</dbReference>
<evidence type="ECO:0000313" key="9">
    <source>
        <dbReference type="Proteomes" id="UP000309676"/>
    </source>
</evidence>
<evidence type="ECO:0000259" key="7">
    <source>
        <dbReference type="PROSITE" id="PS50106"/>
    </source>
</evidence>
<feature type="transmembrane region" description="Helical" evidence="6">
    <location>
        <begin position="82"/>
        <end position="99"/>
    </location>
</feature>
<dbReference type="InterPro" id="IPR001940">
    <property type="entry name" value="Peptidase_S1C"/>
</dbReference>
<dbReference type="GO" id="GO:0006508">
    <property type="term" value="P:proteolysis"/>
    <property type="evidence" value="ECO:0007669"/>
    <property type="project" value="UniProtKB-KW"/>
</dbReference>
<evidence type="ECO:0000256" key="6">
    <source>
        <dbReference type="SAM" id="Phobius"/>
    </source>
</evidence>
<feature type="compositionally biased region" description="Low complexity" evidence="5">
    <location>
        <begin position="34"/>
        <end position="43"/>
    </location>
</feature>
<keyword evidence="3" id="KW-0378">Hydrolase</keyword>
<dbReference type="SUPFAM" id="SSF50156">
    <property type="entry name" value="PDZ domain-like"/>
    <property type="match status" value="1"/>
</dbReference>
<keyword evidence="6" id="KW-0812">Transmembrane</keyword>
<keyword evidence="6" id="KW-1133">Transmembrane helix</keyword>
<evidence type="ECO:0000256" key="2">
    <source>
        <dbReference type="ARBA" id="ARBA00022670"/>
    </source>
</evidence>